<comment type="caution">
    <text evidence="1">The sequence shown here is derived from an EMBL/GenBank/DDBJ whole genome shotgun (WGS) entry which is preliminary data.</text>
</comment>
<gene>
    <name evidence="1" type="ORF">A2703_03380</name>
</gene>
<accession>A0A1F5EV91</accession>
<proteinExistence type="predicted"/>
<dbReference type="Proteomes" id="UP000177979">
    <property type="component" value="Unassembled WGS sequence"/>
</dbReference>
<name>A0A1F5EV91_9BACT</name>
<evidence type="ECO:0000313" key="2">
    <source>
        <dbReference type="Proteomes" id="UP000177979"/>
    </source>
</evidence>
<sequence length="123" mass="14153">MADAGAYDQVLHKEELTKVLREKGLDEEKIKEFWLKFEYAFWTTFMDNAYRALPKEKQEELAKDLSINKYEAMQPLYKKVESYIVANPKAIDGLKVAGESAKQTYENIGKLLQVIDEGSKNGK</sequence>
<dbReference type="EMBL" id="MFAG01000036">
    <property type="protein sequence ID" value="OGD71313.1"/>
    <property type="molecule type" value="Genomic_DNA"/>
</dbReference>
<protein>
    <submittedName>
        <fullName evidence="1">Uncharacterized protein</fullName>
    </submittedName>
</protein>
<dbReference type="AlphaFoldDB" id="A0A1F5EV91"/>
<reference evidence="1 2" key="1">
    <citation type="journal article" date="2016" name="Nat. Commun.">
        <title>Thousands of microbial genomes shed light on interconnected biogeochemical processes in an aquifer system.</title>
        <authorList>
            <person name="Anantharaman K."/>
            <person name="Brown C.T."/>
            <person name="Hug L.A."/>
            <person name="Sharon I."/>
            <person name="Castelle C.J."/>
            <person name="Probst A.J."/>
            <person name="Thomas B.C."/>
            <person name="Singh A."/>
            <person name="Wilkins M.J."/>
            <person name="Karaoz U."/>
            <person name="Brodie E.L."/>
            <person name="Williams K.H."/>
            <person name="Hubbard S.S."/>
            <person name="Banfield J.F."/>
        </authorList>
    </citation>
    <scope>NUCLEOTIDE SEQUENCE [LARGE SCALE GENOMIC DNA]</scope>
</reference>
<organism evidence="1 2">
    <name type="scientific">Candidatus Collierbacteria bacterium RIFCSPHIGHO2_01_FULL_50_25</name>
    <dbReference type="NCBI Taxonomy" id="1817722"/>
    <lineage>
        <taxon>Bacteria</taxon>
        <taxon>Candidatus Collieribacteriota</taxon>
    </lineage>
</organism>
<dbReference type="STRING" id="1817722.A2703_03380"/>
<evidence type="ECO:0000313" key="1">
    <source>
        <dbReference type="EMBL" id="OGD71313.1"/>
    </source>
</evidence>